<organism evidence="2 3">
    <name type="scientific">Microbacterium azadirachtae</name>
    <dbReference type="NCBI Taxonomy" id="582680"/>
    <lineage>
        <taxon>Bacteria</taxon>
        <taxon>Bacillati</taxon>
        <taxon>Actinomycetota</taxon>
        <taxon>Actinomycetes</taxon>
        <taxon>Micrococcales</taxon>
        <taxon>Microbacteriaceae</taxon>
        <taxon>Microbacterium</taxon>
    </lineage>
</organism>
<feature type="region of interest" description="Disordered" evidence="1">
    <location>
        <begin position="1"/>
        <end position="30"/>
    </location>
</feature>
<sequence length="75" mass="7218">MSSGYPIPGAAAASSASVSPGLAMPGTVGTPRSVTASLAVILSPIVRMASAVGPMKTMPACSQASAKAAFSARNP</sequence>
<gene>
    <name evidence="2" type="ORF">RL72_00088</name>
</gene>
<evidence type="ECO:0000313" key="2">
    <source>
        <dbReference type="EMBL" id="KJL33838.1"/>
    </source>
</evidence>
<proteinExistence type="predicted"/>
<accession>A0A0F0LL15</accession>
<protein>
    <submittedName>
        <fullName evidence="2">Uncharacterized protein</fullName>
    </submittedName>
</protein>
<dbReference type="AlphaFoldDB" id="A0A0F0LL15"/>
<dbReference type="Proteomes" id="UP000033448">
    <property type="component" value="Unassembled WGS sequence"/>
</dbReference>
<evidence type="ECO:0000256" key="1">
    <source>
        <dbReference type="SAM" id="MobiDB-lite"/>
    </source>
</evidence>
<feature type="compositionally biased region" description="Low complexity" evidence="1">
    <location>
        <begin position="1"/>
        <end position="23"/>
    </location>
</feature>
<dbReference type="EMBL" id="JYIT01000032">
    <property type="protein sequence ID" value="KJL33838.1"/>
    <property type="molecule type" value="Genomic_DNA"/>
</dbReference>
<keyword evidence="3" id="KW-1185">Reference proteome</keyword>
<reference evidence="2 3" key="1">
    <citation type="submission" date="2015-02" db="EMBL/GenBank/DDBJ databases">
        <title>Draft genome sequences of ten Microbacterium spp. with emphasis on heavy metal contaminated environments.</title>
        <authorList>
            <person name="Corretto E."/>
        </authorList>
    </citation>
    <scope>NUCLEOTIDE SEQUENCE [LARGE SCALE GENOMIC DNA]</scope>
    <source>
        <strain evidence="2 3">DSM 23848</strain>
    </source>
</reference>
<evidence type="ECO:0000313" key="3">
    <source>
        <dbReference type="Proteomes" id="UP000033448"/>
    </source>
</evidence>
<comment type="caution">
    <text evidence="2">The sequence shown here is derived from an EMBL/GenBank/DDBJ whole genome shotgun (WGS) entry which is preliminary data.</text>
</comment>
<name>A0A0F0LL15_9MICO</name>